<dbReference type="Pfam" id="PF13439">
    <property type="entry name" value="Glyco_transf_4"/>
    <property type="match status" value="1"/>
</dbReference>
<feature type="domain" description="Glycosyl transferase family 1" evidence="3">
    <location>
        <begin position="191"/>
        <end position="348"/>
    </location>
</feature>
<dbReference type="PANTHER" id="PTHR12526:SF510">
    <property type="entry name" value="D-INOSITOL 3-PHOSPHATE GLYCOSYLTRANSFERASE"/>
    <property type="match status" value="1"/>
</dbReference>
<keyword evidence="1" id="KW-0328">Glycosyltransferase</keyword>
<gene>
    <name evidence="5" type="ORF">C5Y93_29185</name>
</gene>
<dbReference type="InterPro" id="IPR001296">
    <property type="entry name" value="Glyco_trans_1"/>
</dbReference>
<evidence type="ECO:0000256" key="1">
    <source>
        <dbReference type="ARBA" id="ARBA00022676"/>
    </source>
</evidence>
<dbReference type="InterPro" id="IPR028098">
    <property type="entry name" value="Glyco_trans_4-like_N"/>
</dbReference>
<organism evidence="5 6">
    <name type="scientific">Blastopirellula marina</name>
    <dbReference type="NCBI Taxonomy" id="124"/>
    <lineage>
        <taxon>Bacteria</taxon>
        <taxon>Pseudomonadati</taxon>
        <taxon>Planctomycetota</taxon>
        <taxon>Planctomycetia</taxon>
        <taxon>Pirellulales</taxon>
        <taxon>Pirellulaceae</taxon>
        <taxon>Blastopirellula</taxon>
    </lineage>
</organism>
<proteinExistence type="predicted"/>
<evidence type="ECO:0000256" key="2">
    <source>
        <dbReference type="ARBA" id="ARBA00022679"/>
    </source>
</evidence>
<dbReference type="Gene3D" id="3.40.50.2000">
    <property type="entry name" value="Glycogen Phosphorylase B"/>
    <property type="match status" value="2"/>
</dbReference>
<comment type="caution">
    <text evidence="5">The sequence shown here is derived from an EMBL/GenBank/DDBJ whole genome shotgun (WGS) entry which is preliminary data.</text>
</comment>
<evidence type="ECO:0000259" key="4">
    <source>
        <dbReference type="Pfam" id="PF13439"/>
    </source>
</evidence>
<dbReference type="OrthoDB" id="9804196at2"/>
<dbReference type="Proteomes" id="UP000237819">
    <property type="component" value="Unassembled WGS sequence"/>
</dbReference>
<keyword evidence="2" id="KW-0808">Transferase</keyword>
<reference evidence="5 6" key="1">
    <citation type="submission" date="2018-02" db="EMBL/GenBank/DDBJ databases">
        <title>Comparative genomes isolates from brazilian mangrove.</title>
        <authorList>
            <person name="Araujo J.E."/>
            <person name="Taketani R.G."/>
            <person name="Silva M.C.P."/>
            <person name="Loureco M.V."/>
            <person name="Andreote F.D."/>
        </authorList>
    </citation>
    <scope>NUCLEOTIDE SEQUENCE [LARGE SCALE GENOMIC DNA]</scope>
    <source>
        <strain evidence="5 6">Nap-Phe MGV</strain>
    </source>
</reference>
<evidence type="ECO:0000313" key="6">
    <source>
        <dbReference type="Proteomes" id="UP000237819"/>
    </source>
</evidence>
<feature type="domain" description="Glycosyltransferase subfamily 4-like N-terminal" evidence="4">
    <location>
        <begin position="21"/>
        <end position="180"/>
    </location>
</feature>
<dbReference type="AlphaFoldDB" id="A0A2S8GD69"/>
<name>A0A2S8GD69_9BACT</name>
<evidence type="ECO:0000313" key="5">
    <source>
        <dbReference type="EMBL" id="PQO42406.1"/>
    </source>
</evidence>
<evidence type="ECO:0008006" key="7">
    <source>
        <dbReference type="Google" id="ProtNLM"/>
    </source>
</evidence>
<accession>A0A2S8GD69</accession>
<dbReference type="Pfam" id="PF00534">
    <property type="entry name" value="Glycos_transf_1"/>
    <property type="match status" value="1"/>
</dbReference>
<dbReference type="PANTHER" id="PTHR12526">
    <property type="entry name" value="GLYCOSYLTRANSFERASE"/>
    <property type="match status" value="1"/>
</dbReference>
<dbReference type="SUPFAM" id="SSF53756">
    <property type="entry name" value="UDP-Glycosyltransferase/glycogen phosphorylase"/>
    <property type="match status" value="1"/>
</dbReference>
<dbReference type="RefSeq" id="WP_105338985.1">
    <property type="nucleotide sequence ID" value="NZ_PUHZ01000025.1"/>
</dbReference>
<dbReference type="EMBL" id="PUHZ01000025">
    <property type="protein sequence ID" value="PQO42406.1"/>
    <property type="molecule type" value="Genomic_DNA"/>
</dbReference>
<protein>
    <recommendedName>
        <fullName evidence="7">Glycosyltransferase</fullName>
    </recommendedName>
</protein>
<sequence>MPDASPTPPETILIVATELGMGGAERCVANLACHLDRQKYAVHVVALAAPPSAPKDGLVHQLSEAGIPLTFLNCRSSWQLWSAITKLKQIVRDTQPTVVWSFLFHANVVSALVTRGMNVARLQSLRVIEQGKWRRKLQAWAARGADAVLCVSEGVRVFAEQTLHLPSEKLQVIPNGIDLAAISPSNYEAPEKRPYRILAVGRLDRQKGFDWLIPRTASLLRQLPEWELVIIGDGPEQAKLASQIEAEGMQRSIRLVGWTNSLANWFSSCEIYVLSSRWEGMPNTLIEAMAYGLPAAATDVEGVEQLLAGELSQQIISLAQPEKAEALIGHLMKDQTLRMQLGKLNRKRIESDFSLRQMVQLHEVMLDDVISTHLMHS</sequence>
<evidence type="ECO:0000259" key="3">
    <source>
        <dbReference type="Pfam" id="PF00534"/>
    </source>
</evidence>
<dbReference type="CDD" id="cd03811">
    <property type="entry name" value="GT4_GT28_WabH-like"/>
    <property type="match status" value="1"/>
</dbReference>
<dbReference type="GO" id="GO:0016757">
    <property type="term" value="F:glycosyltransferase activity"/>
    <property type="evidence" value="ECO:0007669"/>
    <property type="project" value="UniProtKB-KW"/>
</dbReference>